<dbReference type="InterPro" id="IPR040632">
    <property type="entry name" value="Sulfotransfer_4"/>
</dbReference>
<keyword evidence="3" id="KW-1185">Reference proteome</keyword>
<gene>
    <name evidence="2" type="ORF">E4U43_002896</name>
</gene>
<dbReference type="AlphaFoldDB" id="A0A9P7SY49"/>
<evidence type="ECO:0000313" key="2">
    <source>
        <dbReference type="EMBL" id="KAG5996240.1"/>
    </source>
</evidence>
<name>A0A9P7SY49_9HYPO</name>
<feature type="transmembrane region" description="Helical" evidence="1">
    <location>
        <begin position="257"/>
        <end position="277"/>
    </location>
</feature>
<keyword evidence="1" id="KW-1133">Transmembrane helix</keyword>
<dbReference type="Gene3D" id="3.40.50.300">
    <property type="entry name" value="P-loop containing nucleotide triphosphate hydrolases"/>
    <property type="match status" value="1"/>
</dbReference>
<proteinExistence type="predicted"/>
<dbReference type="InterPro" id="IPR027417">
    <property type="entry name" value="P-loop_NTPase"/>
</dbReference>
<accession>A0A9P7SY49</accession>
<keyword evidence="1" id="KW-0472">Membrane</keyword>
<evidence type="ECO:0000256" key="1">
    <source>
        <dbReference type="SAM" id="Phobius"/>
    </source>
</evidence>
<dbReference type="EMBL" id="SRPW01002065">
    <property type="protein sequence ID" value="KAG5996240.1"/>
    <property type="molecule type" value="Genomic_DNA"/>
</dbReference>
<dbReference type="PANTHER" id="PTHR36978">
    <property type="entry name" value="P-LOOP CONTAINING NUCLEOTIDE TRIPHOSPHATE HYDROLASE"/>
    <property type="match status" value="1"/>
</dbReference>
<protein>
    <recommendedName>
        <fullName evidence="4">P-loop containing nucleoside triphosphate hydrolase protein</fullName>
    </recommendedName>
</protein>
<dbReference type="SUPFAM" id="SSF52540">
    <property type="entry name" value="P-loop containing nucleoside triphosphate hydrolases"/>
    <property type="match status" value="1"/>
</dbReference>
<dbReference type="Proteomes" id="UP000748025">
    <property type="component" value="Unassembled WGS sequence"/>
</dbReference>
<keyword evidence="1" id="KW-0812">Transmembrane</keyword>
<evidence type="ECO:0000313" key="3">
    <source>
        <dbReference type="Proteomes" id="UP000748025"/>
    </source>
</evidence>
<dbReference type="PANTHER" id="PTHR36978:SF4">
    <property type="entry name" value="P-LOOP CONTAINING NUCLEOSIDE TRIPHOSPHATE HYDROLASE PROTEIN"/>
    <property type="match status" value="1"/>
</dbReference>
<organism evidence="2 3">
    <name type="scientific">Claviceps pusilla</name>
    <dbReference type="NCBI Taxonomy" id="123648"/>
    <lineage>
        <taxon>Eukaryota</taxon>
        <taxon>Fungi</taxon>
        <taxon>Dikarya</taxon>
        <taxon>Ascomycota</taxon>
        <taxon>Pezizomycotina</taxon>
        <taxon>Sordariomycetes</taxon>
        <taxon>Hypocreomycetidae</taxon>
        <taxon>Hypocreales</taxon>
        <taxon>Clavicipitaceae</taxon>
        <taxon>Claviceps</taxon>
    </lineage>
</organism>
<dbReference type="Pfam" id="PF17784">
    <property type="entry name" value="Sulfotransfer_4"/>
    <property type="match status" value="1"/>
</dbReference>
<reference evidence="2" key="1">
    <citation type="journal article" date="2020" name="bioRxiv">
        <title>Whole genome comparisons of ergot fungi reveals the divergence and evolution of species within the genus Claviceps are the result of varying mechanisms driving genome evolution and host range expansion.</title>
        <authorList>
            <person name="Wyka S.A."/>
            <person name="Mondo S.J."/>
            <person name="Liu M."/>
            <person name="Dettman J."/>
            <person name="Nalam V."/>
            <person name="Broders K.D."/>
        </authorList>
    </citation>
    <scope>NUCLEOTIDE SEQUENCE</scope>
    <source>
        <strain evidence="2">CCC 602</strain>
    </source>
</reference>
<comment type="caution">
    <text evidence="2">The sequence shown here is derived from an EMBL/GenBank/DDBJ whole genome shotgun (WGS) entry which is preliminary data.</text>
</comment>
<dbReference type="OrthoDB" id="408152at2759"/>
<sequence length="284" mass="32283">MSRRYIDRLPEPTNRTPVKVIVATASRTGTLSVYRAMKILGYKPYHMAECCLQGGIPHMQILDEAIRAEYNRFAGIKRYTKADFDKWFAEYDCLVEVPSFLGPEILKAYVDDLSIKFILTDRDPDKWVTSLNNTAGGIVQSAHGFRMKVLRYFDGYLDWLLSLNESIYGALADGTLPGEENNRAALRRNYISYIDMAKRILPADRLCYFRLEDGLGWEQICPFLEVPIPDEPFPDANVQENFKRELGSWIAPSTQRAILNLGVVAVPVLATLAYLGFQYSTSSR</sequence>
<evidence type="ECO:0008006" key="4">
    <source>
        <dbReference type="Google" id="ProtNLM"/>
    </source>
</evidence>